<protein>
    <submittedName>
        <fullName evidence="2">Putative light-harvesting-like protein 3</fullName>
    </submittedName>
</protein>
<organism evidence="2 3">
    <name type="scientific">Ostreococcus tauri virus OtV5</name>
    <dbReference type="NCBI Taxonomy" id="1785753"/>
    <lineage>
        <taxon>Viruses</taxon>
        <taxon>Varidnaviria</taxon>
        <taxon>Bamfordvirae</taxon>
        <taxon>Nucleocytoviricota</taxon>
        <taxon>Megaviricetes</taxon>
        <taxon>Algavirales</taxon>
        <taxon>Phycodnaviridae</taxon>
        <taxon>Prasinovirus</taxon>
        <taxon>Prasinovirus ostreotauri</taxon>
    </lineage>
</organism>
<feature type="transmembrane region" description="Helical" evidence="1">
    <location>
        <begin position="39"/>
        <end position="58"/>
    </location>
</feature>
<accession>A9YVU6</accession>
<reference evidence="2 3" key="1">
    <citation type="journal article" date="2008" name="PLoS ONE">
        <title>Life-cycle and genome of OtV5, a large DNA virus of the pelagic marine unicellular green alga Ostreococcus tauri.</title>
        <authorList>
            <person name="Derelle E."/>
            <person name="Ferraz C."/>
            <person name="Escande M.L."/>
            <person name="Eychenie S."/>
            <person name="Cooke R."/>
            <person name="Piganeau G."/>
            <person name="Desdevises Y."/>
            <person name="Bellec L."/>
            <person name="Moreau H."/>
            <person name="Grimsley N."/>
        </authorList>
    </citation>
    <scope>NUCLEOTIDE SEQUENCE [LARGE SCALE GENOMIC DNA]</scope>
    <source>
        <strain evidence="2 3">OtV5</strain>
    </source>
</reference>
<dbReference type="RefSeq" id="YP_001648125.2">
    <property type="nucleotide sequence ID" value="NC_010191.2"/>
</dbReference>
<evidence type="ECO:0000313" key="3">
    <source>
        <dbReference type="Proteomes" id="UP000203890"/>
    </source>
</evidence>
<keyword evidence="1" id="KW-0812">Transmembrane</keyword>
<keyword evidence="1" id="KW-0472">Membrane</keyword>
<dbReference type="GeneID" id="5845710"/>
<keyword evidence="3" id="KW-1185">Reference proteome</keyword>
<name>A9YVU6_9PHYC</name>
<gene>
    <name evidence="2" type="ORF">OtV5_046c</name>
</gene>
<dbReference type="Proteomes" id="UP000203890">
    <property type="component" value="Segment"/>
</dbReference>
<dbReference type="EMBL" id="EU304328">
    <property type="protein sequence ID" value="ABY27829.2"/>
    <property type="molecule type" value="Genomic_DNA"/>
</dbReference>
<feature type="transmembrane region" description="Helical" evidence="1">
    <location>
        <begin position="65"/>
        <end position="82"/>
    </location>
</feature>
<sequence length="125" mass="13836">MISTLKQTVVPQMRRRKRCVTHAKQRSVLDFAEVVNGRASMYGVVFGGANWALTGLSITQQMGHTPFQVLGLASCGLVMLSMNNAVDKLNDKQFEDWATRDTGRVFMIIFALMTLYGLGSVPSHL</sequence>
<dbReference type="KEGG" id="vg:5845710"/>
<proteinExistence type="predicted"/>
<dbReference type="OrthoDB" id="14394at10239"/>
<evidence type="ECO:0000313" key="2">
    <source>
        <dbReference type="EMBL" id="ABY27829.2"/>
    </source>
</evidence>
<keyword evidence="1" id="KW-1133">Transmembrane helix</keyword>
<evidence type="ECO:0000256" key="1">
    <source>
        <dbReference type="SAM" id="Phobius"/>
    </source>
</evidence>
<feature type="transmembrane region" description="Helical" evidence="1">
    <location>
        <begin position="102"/>
        <end position="121"/>
    </location>
</feature>